<evidence type="ECO:0000313" key="1">
    <source>
        <dbReference type="EMBL" id="KAJ3837265.1"/>
    </source>
</evidence>
<name>A0AA38P6Y7_9AGAR</name>
<evidence type="ECO:0000313" key="2">
    <source>
        <dbReference type="Proteomes" id="UP001163846"/>
    </source>
</evidence>
<sequence length="135" mass="14970">MKTMEKLEEHLGALEEYVFLHRSRIRENLNDVWAYHTMVAASSTAIPGLGGFEISPPPLPPLKSWSEKGVEWVERHPWVACGVSHPQSESSSLVVVVLGDDTPYGLPLILTLEQKGFIVITSVSSPESIEPLEKH</sequence>
<dbReference type="Proteomes" id="UP001163846">
    <property type="component" value="Unassembled WGS sequence"/>
</dbReference>
<protein>
    <submittedName>
        <fullName evidence="1">Uncharacterized protein</fullName>
    </submittedName>
</protein>
<gene>
    <name evidence="1" type="ORF">F5878DRAFT_726173</name>
</gene>
<proteinExistence type="predicted"/>
<keyword evidence="2" id="KW-1185">Reference proteome</keyword>
<comment type="caution">
    <text evidence="1">The sequence shown here is derived from an EMBL/GenBank/DDBJ whole genome shotgun (WGS) entry which is preliminary data.</text>
</comment>
<accession>A0AA38P6Y7</accession>
<organism evidence="1 2">
    <name type="scientific">Lentinula raphanica</name>
    <dbReference type="NCBI Taxonomy" id="153919"/>
    <lineage>
        <taxon>Eukaryota</taxon>
        <taxon>Fungi</taxon>
        <taxon>Dikarya</taxon>
        <taxon>Basidiomycota</taxon>
        <taxon>Agaricomycotina</taxon>
        <taxon>Agaricomycetes</taxon>
        <taxon>Agaricomycetidae</taxon>
        <taxon>Agaricales</taxon>
        <taxon>Marasmiineae</taxon>
        <taxon>Omphalotaceae</taxon>
        <taxon>Lentinula</taxon>
    </lineage>
</organism>
<dbReference type="EMBL" id="MU806258">
    <property type="protein sequence ID" value="KAJ3837265.1"/>
    <property type="molecule type" value="Genomic_DNA"/>
</dbReference>
<dbReference type="AlphaFoldDB" id="A0AA38P6Y7"/>
<reference evidence="1" key="1">
    <citation type="submission" date="2022-08" db="EMBL/GenBank/DDBJ databases">
        <authorList>
            <consortium name="DOE Joint Genome Institute"/>
            <person name="Min B."/>
            <person name="Riley R."/>
            <person name="Sierra-Patev S."/>
            <person name="Naranjo-Ortiz M."/>
            <person name="Looney B."/>
            <person name="Konkel Z."/>
            <person name="Slot J.C."/>
            <person name="Sakamoto Y."/>
            <person name="Steenwyk J.L."/>
            <person name="Rokas A."/>
            <person name="Carro J."/>
            <person name="Camarero S."/>
            <person name="Ferreira P."/>
            <person name="Molpeceres G."/>
            <person name="Ruiz-Duenas F.J."/>
            <person name="Serrano A."/>
            <person name="Henrissat B."/>
            <person name="Drula E."/>
            <person name="Hughes K.W."/>
            <person name="Mata J.L."/>
            <person name="Ishikawa N.K."/>
            <person name="Vargas-Isla R."/>
            <person name="Ushijima S."/>
            <person name="Smith C.A."/>
            <person name="Ahrendt S."/>
            <person name="Andreopoulos W."/>
            <person name="He G."/>
            <person name="Labutti K."/>
            <person name="Lipzen A."/>
            <person name="Ng V."/>
            <person name="Sandor L."/>
            <person name="Barry K."/>
            <person name="Martinez A.T."/>
            <person name="Xiao Y."/>
            <person name="Gibbons J.G."/>
            <person name="Terashima K."/>
            <person name="Hibbett D.S."/>
            <person name="Grigoriev I.V."/>
        </authorList>
    </citation>
    <scope>NUCLEOTIDE SEQUENCE</scope>
    <source>
        <strain evidence="1">TFB9207</strain>
    </source>
</reference>